<dbReference type="EMBL" id="BJNT01000004">
    <property type="protein sequence ID" value="GEC85182.1"/>
    <property type="molecule type" value="Genomic_DNA"/>
</dbReference>
<feature type="transmembrane region" description="Helical" evidence="1">
    <location>
        <begin position="43"/>
        <end position="64"/>
    </location>
</feature>
<dbReference type="AlphaFoldDB" id="A0A4Y4BZZ8"/>
<name>A0A4Y4BZZ8_9CORY</name>
<sequence length="89" mass="9558">MMPTCLPTRSSVDPLRSIALAVALGLLSKLSTGIWSNFPSWTQTLLSDGVVLAALAAFFLNLLFNHTGIAEKARTARNETRPTPGSLFL</sequence>
<reference evidence="2 3" key="1">
    <citation type="submission" date="2019-06" db="EMBL/GenBank/DDBJ databases">
        <title>Whole genome shotgun sequence of Corynebacterium variabile NBRC 15286.</title>
        <authorList>
            <person name="Hosoyama A."/>
            <person name="Uohara A."/>
            <person name="Ohji S."/>
            <person name="Ichikawa N."/>
        </authorList>
    </citation>
    <scope>NUCLEOTIDE SEQUENCE [LARGE SCALE GENOMIC DNA]</scope>
    <source>
        <strain evidence="2 3">NBRC 15286</strain>
    </source>
</reference>
<accession>A0A4Y4BZZ8</accession>
<evidence type="ECO:0000313" key="3">
    <source>
        <dbReference type="Proteomes" id="UP000319986"/>
    </source>
</evidence>
<organism evidence="2 3">
    <name type="scientific">Corynebacterium variabile</name>
    <dbReference type="NCBI Taxonomy" id="1727"/>
    <lineage>
        <taxon>Bacteria</taxon>
        <taxon>Bacillati</taxon>
        <taxon>Actinomycetota</taxon>
        <taxon>Actinomycetes</taxon>
        <taxon>Mycobacteriales</taxon>
        <taxon>Corynebacteriaceae</taxon>
        <taxon>Corynebacterium</taxon>
    </lineage>
</organism>
<keyword evidence="1" id="KW-0812">Transmembrane</keyword>
<evidence type="ECO:0000256" key="1">
    <source>
        <dbReference type="SAM" id="Phobius"/>
    </source>
</evidence>
<gene>
    <name evidence="2" type="ORF">CVA01_04960</name>
</gene>
<evidence type="ECO:0000313" key="2">
    <source>
        <dbReference type="EMBL" id="GEC85182.1"/>
    </source>
</evidence>
<keyword evidence="1" id="KW-1133">Transmembrane helix</keyword>
<proteinExistence type="predicted"/>
<protein>
    <submittedName>
        <fullName evidence="2">Uncharacterized protein</fullName>
    </submittedName>
</protein>
<dbReference type="Proteomes" id="UP000319986">
    <property type="component" value="Unassembled WGS sequence"/>
</dbReference>
<comment type="caution">
    <text evidence="2">The sequence shown here is derived from an EMBL/GenBank/DDBJ whole genome shotgun (WGS) entry which is preliminary data.</text>
</comment>
<keyword evidence="1" id="KW-0472">Membrane</keyword>